<name>A0ACB7J0Z5_PLECO</name>
<proteinExistence type="predicted"/>
<reference evidence="1 2" key="1">
    <citation type="journal article" date="2021" name="Appl. Environ. Microbiol.">
        <title>Genetic linkage and physical mapping for an oyster mushroom Pleurotus cornucopiae and QTL analysis for the trait cap color.</title>
        <authorList>
            <person name="Zhang Y."/>
            <person name="Gao W."/>
            <person name="Sonnenberg A."/>
            <person name="Chen Q."/>
            <person name="Zhang J."/>
            <person name="Huang C."/>
        </authorList>
    </citation>
    <scope>NUCLEOTIDE SEQUENCE [LARGE SCALE GENOMIC DNA]</scope>
    <source>
        <strain evidence="1">CCMSSC00406</strain>
    </source>
</reference>
<dbReference type="Proteomes" id="UP000824881">
    <property type="component" value="Unassembled WGS sequence"/>
</dbReference>
<protein>
    <submittedName>
        <fullName evidence="1">Uncharacterized protein</fullName>
    </submittedName>
</protein>
<dbReference type="EMBL" id="WQMT02000004">
    <property type="protein sequence ID" value="KAG9224227.1"/>
    <property type="molecule type" value="Genomic_DNA"/>
</dbReference>
<accession>A0ACB7J0Z5</accession>
<evidence type="ECO:0000313" key="2">
    <source>
        <dbReference type="Proteomes" id="UP000824881"/>
    </source>
</evidence>
<gene>
    <name evidence="1" type="ORF">CCMSSC00406_0004726</name>
</gene>
<organism evidence="1 2">
    <name type="scientific">Pleurotus cornucopiae</name>
    <name type="common">Cornucopia mushroom</name>
    <dbReference type="NCBI Taxonomy" id="5321"/>
    <lineage>
        <taxon>Eukaryota</taxon>
        <taxon>Fungi</taxon>
        <taxon>Dikarya</taxon>
        <taxon>Basidiomycota</taxon>
        <taxon>Agaricomycotina</taxon>
        <taxon>Agaricomycetes</taxon>
        <taxon>Agaricomycetidae</taxon>
        <taxon>Agaricales</taxon>
        <taxon>Pleurotineae</taxon>
        <taxon>Pleurotaceae</taxon>
        <taxon>Pleurotus</taxon>
    </lineage>
</organism>
<sequence>MTLGCHFLATTDRPHDDPEPELQITTHRHRGYGSDSSATMLKLRLGFAPVGSYSDAFVKALQDEDFEVEQCDSVPNPSTKTPSFTALALKGEEYTLSESDITLMLPAKTVLIFFGPTSTLLETVQSATNTPIDIPSLELVDGLPLLVYMVDGMVNVATSIVPSDAQVLPLVQSALKGNSETVATDGYQIQLPPTDPVEQAVMSIDNAVTEAQSDRAYVSTLDPPIGTIGFKKGTLSNFANISINRLAWSPAGVFMAAAPTSRIQSYTLKWYTDVYSYATGADCRNKTPTQFANEGGVVYTVVIDRGNLRRSPDSAPRYWGPERGYCAYYFVDHNMTTHRAGSSLNVHTFQPQGPDSQNESKIGYNISYEQDMQMLNNNGHSTFTFKAKYMNGFVLDQFQLHDSLGNEGVEFSVDYNGYYDYWADPNFATKQWWNPGVYEKLPKSGRWAVRDGLPADNMPINALTVFSSSVGQHSITSEFSADIRAFKSNFWDTSSDHNKPGGVSNSDGNAPTHFQTTGISEKRSWNRALYLTWTS</sequence>
<evidence type="ECO:0000313" key="1">
    <source>
        <dbReference type="EMBL" id="KAG9224227.1"/>
    </source>
</evidence>
<keyword evidence="2" id="KW-1185">Reference proteome</keyword>
<comment type="caution">
    <text evidence="1">The sequence shown here is derived from an EMBL/GenBank/DDBJ whole genome shotgun (WGS) entry which is preliminary data.</text>
</comment>